<comment type="caution">
    <text evidence="5">The sequence shown here is derived from an EMBL/GenBank/DDBJ whole genome shotgun (WGS) entry which is preliminary data.</text>
</comment>
<organism evidence="5 6">
    <name type="scientific">Bordetella genomosp. 10</name>
    <dbReference type="NCBI Taxonomy" id="1416804"/>
    <lineage>
        <taxon>Bacteria</taxon>
        <taxon>Pseudomonadati</taxon>
        <taxon>Pseudomonadota</taxon>
        <taxon>Betaproteobacteria</taxon>
        <taxon>Burkholderiales</taxon>
        <taxon>Alcaligenaceae</taxon>
        <taxon>Bordetella</taxon>
    </lineage>
</organism>
<protein>
    <recommendedName>
        <fullName evidence="4">Response regulatory domain-containing protein</fullName>
    </recommendedName>
</protein>
<dbReference type="SUPFAM" id="SSF52172">
    <property type="entry name" value="CheY-like"/>
    <property type="match status" value="1"/>
</dbReference>
<dbReference type="PANTHER" id="PTHR44591:SF14">
    <property type="entry name" value="PROTEIN PILG"/>
    <property type="match status" value="1"/>
</dbReference>
<dbReference type="InterPro" id="IPR050595">
    <property type="entry name" value="Bact_response_regulator"/>
</dbReference>
<evidence type="ECO:0000256" key="1">
    <source>
        <dbReference type="ARBA" id="ARBA00022553"/>
    </source>
</evidence>
<dbReference type="PANTHER" id="PTHR44591">
    <property type="entry name" value="STRESS RESPONSE REGULATOR PROTEIN 1"/>
    <property type="match status" value="1"/>
</dbReference>
<evidence type="ECO:0000313" key="6">
    <source>
        <dbReference type="Proteomes" id="UP000216020"/>
    </source>
</evidence>
<keyword evidence="6" id="KW-1185">Reference proteome</keyword>
<dbReference type="SMART" id="SM00448">
    <property type="entry name" value="REC"/>
    <property type="match status" value="1"/>
</dbReference>
<evidence type="ECO:0000256" key="2">
    <source>
        <dbReference type="ARBA" id="ARBA00023012"/>
    </source>
</evidence>
<evidence type="ECO:0000256" key="3">
    <source>
        <dbReference type="PROSITE-ProRule" id="PRU00169"/>
    </source>
</evidence>
<accession>A0A261SLB4</accession>
<name>A0A261SLB4_9BORD</name>
<dbReference type="PROSITE" id="PS50110">
    <property type="entry name" value="RESPONSE_REGULATORY"/>
    <property type="match status" value="1"/>
</dbReference>
<reference evidence="6" key="1">
    <citation type="submission" date="2017-05" db="EMBL/GenBank/DDBJ databases">
        <title>Complete and WGS of Bordetella genogroups.</title>
        <authorList>
            <person name="Spilker T."/>
            <person name="Lipuma J."/>
        </authorList>
    </citation>
    <scope>NUCLEOTIDE SEQUENCE [LARGE SCALE GENOMIC DNA]</scope>
    <source>
        <strain evidence="6">AU16122</strain>
    </source>
</reference>
<dbReference type="OrthoDB" id="9800897at2"/>
<dbReference type="Gene3D" id="3.40.50.2300">
    <property type="match status" value="1"/>
</dbReference>
<feature type="domain" description="Response regulatory" evidence="4">
    <location>
        <begin position="3"/>
        <end position="118"/>
    </location>
</feature>
<dbReference type="Proteomes" id="UP000216020">
    <property type="component" value="Unassembled WGS sequence"/>
</dbReference>
<keyword evidence="2" id="KW-0902">Two-component regulatory system</keyword>
<dbReference type="AlphaFoldDB" id="A0A261SLB4"/>
<dbReference type="Pfam" id="PF00072">
    <property type="entry name" value="Response_reg"/>
    <property type="match status" value="1"/>
</dbReference>
<gene>
    <name evidence="5" type="ORF">CAL29_07850</name>
</gene>
<feature type="modified residue" description="4-aspartylphosphate" evidence="3">
    <location>
        <position position="52"/>
    </location>
</feature>
<dbReference type="RefSeq" id="WP_094852331.1">
    <property type="nucleotide sequence ID" value="NZ_NEVM01000001.1"/>
</dbReference>
<evidence type="ECO:0000259" key="4">
    <source>
        <dbReference type="PROSITE" id="PS50110"/>
    </source>
</evidence>
<dbReference type="EMBL" id="NEVM01000001">
    <property type="protein sequence ID" value="OZI38229.1"/>
    <property type="molecule type" value="Genomic_DNA"/>
</dbReference>
<proteinExistence type="predicted"/>
<dbReference type="InterPro" id="IPR011006">
    <property type="entry name" value="CheY-like_superfamily"/>
</dbReference>
<dbReference type="InterPro" id="IPR001789">
    <property type="entry name" value="Sig_transdc_resp-reg_receiver"/>
</dbReference>
<dbReference type="GO" id="GO:0000160">
    <property type="term" value="P:phosphorelay signal transduction system"/>
    <property type="evidence" value="ECO:0007669"/>
    <property type="project" value="UniProtKB-KW"/>
</dbReference>
<evidence type="ECO:0000313" key="5">
    <source>
        <dbReference type="EMBL" id="OZI38229.1"/>
    </source>
</evidence>
<sequence>MAKIMVVDDEAALARIVRDALANAGHRVYMETDGLAALSRMVELKPDLVISDVMMPGMGGASLLTAMRDNAYLQEVPCIVMSGLPEDSVSVACGDNYSAFLAKPFDLDDLVTVVGRTLNGHA</sequence>
<keyword evidence="1 3" id="KW-0597">Phosphoprotein</keyword>